<organism evidence="5 6">
    <name type="scientific">Chryseobacterium joostei</name>
    <dbReference type="NCBI Taxonomy" id="112234"/>
    <lineage>
        <taxon>Bacteria</taxon>
        <taxon>Pseudomonadati</taxon>
        <taxon>Bacteroidota</taxon>
        <taxon>Flavobacteriia</taxon>
        <taxon>Flavobacteriales</taxon>
        <taxon>Weeksellaceae</taxon>
        <taxon>Chryseobacterium group</taxon>
        <taxon>Chryseobacterium</taxon>
    </lineage>
</organism>
<evidence type="ECO:0000313" key="5">
    <source>
        <dbReference type="EMBL" id="SIS34162.1"/>
    </source>
</evidence>
<evidence type="ECO:0000313" key="6">
    <source>
        <dbReference type="Proteomes" id="UP000186106"/>
    </source>
</evidence>
<name>A0A1N7IAZ4_9FLAO</name>
<sequence>MKRKSAFILLSLCLYFLLASCKEKKITIGNSITFDKEENIHYGNDSEQVMDLYIPHKKSTEKRDVFIIIHGGGWRSGDKSQLTFFTLSMMQKFPDHIFANINYRNASQTQYGIPNQTDDIKNVINFLKRKLKNNPRIILMGNSAGGHLSMLYAYKFDSGKDVKAVINIVGPTDLSDPGFKTYQEYSFVEQHLVDPKILTKGISAVHFASPVHWIKNTSAPTLSYYGKTDRVIPMTQKKILDSVLNKHNIINESYEFNGGHLDWDKSPNNTFLIDKIEAFLKKTDKK</sequence>
<accession>A0A1N7IAZ4</accession>
<evidence type="ECO:0000313" key="7">
    <source>
        <dbReference type="Proteomes" id="UP000279541"/>
    </source>
</evidence>
<dbReference type="InterPro" id="IPR049492">
    <property type="entry name" value="BD-FAE-like_dom"/>
</dbReference>
<dbReference type="Proteomes" id="UP000186106">
    <property type="component" value="Unassembled WGS sequence"/>
</dbReference>
<feature type="chain" id="PRO_5044563387" evidence="2">
    <location>
        <begin position="20"/>
        <end position="286"/>
    </location>
</feature>
<keyword evidence="7" id="KW-1185">Reference proteome</keyword>
<reference evidence="4 7" key="2">
    <citation type="submission" date="2018-11" db="EMBL/GenBank/DDBJ databases">
        <title>Proposal to divide the Flavobacteriaceae and reorganize its genera based on Amino Acid Identity values calculated from whole genome sequences.</title>
        <authorList>
            <person name="Nicholson A.C."/>
            <person name="Gulvik C.A."/>
            <person name="Whitney A.M."/>
            <person name="Humrighouse B.W."/>
            <person name="Bell M."/>
            <person name="Holmes B."/>
            <person name="Steigerwalt A.G."/>
            <person name="Villarma A."/>
            <person name="Sheth M."/>
            <person name="Batra D."/>
            <person name="Pryor J."/>
            <person name="Bernardet J.-F."/>
            <person name="Hugo C."/>
            <person name="Kampfer P."/>
            <person name="Newman J."/>
            <person name="McQuiston J.R."/>
        </authorList>
    </citation>
    <scope>NUCLEOTIDE SEQUENCE [LARGE SCALE GENOMIC DNA]</scope>
    <source>
        <strain evidence="4 7">DSM 16927</strain>
    </source>
</reference>
<dbReference type="EMBL" id="FTNZ01000003">
    <property type="protein sequence ID" value="SIS34162.1"/>
    <property type="molecule type" value="Genomic_DNA"/>
</dbReference>
<dbReference type="KEGG" id="cjt:EG359_17060"/>
<dbReference type="STRING" id="112234.SAMN05421768_103608"/>
<keyword evidence="2" id="KW-0732">Signal</keyword>
<evidence type="ECO:0000313" key="4">
    <source>
        <dbReference type="EMBL" id="AZB01215.1"/>
    </source>
</evidence>
<dbReference type="PROSITE" id="PS51257">
    <property type="entry name" value="PROKAR_LIPOPROTEIN"/>
    <property type="match status" value="1"/>
</dbReference>
<protein>
    <submittedName>
        <fullName evidence="5">Acetyl esterase/lipase</fullName>
    </submittedName>
    <submittedName>
        <fullName evidence="4">Alpha/beta hydrolase</fullName>
    </submittedName>
</protein>
<feature type="signal peptide" evidence="2">
    <location>
        <begin position="1"/>
        <end position="19"/>
    </location>
</feature>
<dbReference type="SUPFAM" id="SSF53474">
    <property type="entry name" value="alpha/beta-Hydrolases"/>
    <property type="match status" value="1"/>
</dbReference>
<evidence type="ECO:0000256" key="1">
    <source>
        <dbReference type="ARBA" id="ARBA00022801"/>
    </source>
</evidence>
<dbReference type="Pfam" id="PF20434">
    <property type="entry name" value="BD-FAE"/>
    <property type="match status" value="1"/>
</dbReference>
<dbReference type="RefSeq" id="WP_076353286.1">
    <property type="nucleotide sequence ID" value="NZ_CP033926.1"/>
</dbReference>
<dbReference type="OrthoDB" id="9777975at2"/>
<dbReference type="Proteomes" id="UP000279541">
    <property type="component" value="Chromosome"/>
</dbReference>
<dbReference type="Gene3D" id="3.40.50.1820">
    <property type="entry name" value="alpha/beta hydrolase"/>
    <property type="match status" value="1"/>
</dbReference>
<keyword evidence="1 4" id="KW-0378">Hydrolase</keyword>
<proteinExistence type="predicted"/>
<dbReference type="AlphaFoldDB" id="A0A1N7IAZ4"/>
<feature type="domain" description="BD-FAE-like" evidence="3">
    <location>
        <begin position="50"/>
        <end position="243"/>
    </location>
</feature>
<reference evidence="5 6" key="1">
    <citation type="submission" date="2017-01" db="EMBL/GenBank/DDBJ databases">
        <authorList>
            <person name="Mah S.A."/>
            <person name="Swanson W.J."/>
            <person name="Moy G.W."/>
            <person name="Vacquier V.D."/>
        </authorList>
    </citation>
    <scope>NUCLEOTIDE SEQUENCE [LARGE SCALE GENOMIC DNA]</scope>
    <source>
        <strain evidence="5 6">DSM 16927</strain>
    </source>
</reference>
<dbReference type="GO" id="GO:0016787">
    <property type="term" value="F:hydrolase activity"/>
    <property type="evidence" value="ECO:0007669"/>
    <property type="project" value="UniProtKB-KW"/>
</dbReference>
<evidence type="ECO:0000256" key="2">
    <source>
        <dbReference type="SAM" id="SignalP"/>
    </source>
</evidence>
<dbReference type="EMBL" id="CP033926">
    <property type="protein sequence ID" value="AZB01215.1"/>
    <property type="molecule type" value="Genomic_DNA"/>
</dbReference>
<gene>
    <name evidence="4" type="ORF">EG359_17060</name>
    <name evidence="5" type="ORF">SAMN05421768_103608</name>
</gene>
<dbReference type="InterPro" id="IPR029058">
    <property type="entry name" value="AB_hydrolase_fold"/>
</dbReference>
<dbReference type="InterPro" id="IPR050300">
    <property type="entry name" value="GDXG_lipolytic_enzyme"/>
</dbReference>
<evidence type="ECO:0000259" key="3">
    <source>
        <dbReference type="Pfam" id="PF20434"/>
    </source>
</evidence>
<dbReference type="PANTHER" id="PTHR48081">
    <property type="entry name" value="AB HYDROLASE SUPERFAMILY PROTEIN C4A8.06C"/>
    <property type="match status" value="1"/>
</dbReference>